<gene>
    <name evidence="2" type="ORF">DFQ10_1141</name>
</gene>
<organism evidence="2 3">
    <name type="scientific">Winogradskyella eximia</name>
    <dbReference type="NCBI Taxonomy" id="262006"/>
    <lineage>
        <taxon>Bacteria</taxon>
        <taxon>Pseudomonadati</taxon>
        <taxon>Bacteroidota</taxon>
        <taxon>Flavobacteriia</taxon>
        <taxon>Flavobacteriales</taxon>
        <taxon>Flavobacteriaceae</taxon>
        <taxon>Winogradskyella</taxon>
    </lineage>
</organism>
<dbReference type="OrthoDB" id="1424743at2"/>
<sequence length="261" mass="31079">MRKLLLLYYLLFFALSSCEKNIDEQTDFNSFLESNYEFNNRNLNQNRAYYYTRIEEIPEKKIDRLNNLDPKVEALISDIDKAIKNEKSSIENLISEYRIILDEIKQIVKFDKDYLITELNQRKKTKNYSNKFRLNIIKNELVIAMNYVFEYANTAKHYADGFRKLDSINTRITQIQNNSIKINLSSDIAQSIKENRHIIIDNIKLNGINEKIDYKIMENHSFADIELDSLKNGKYTLNGILRYYHRNGKIDIPFRETFEIK</sequence>
<dbReference type="EMBL" id="QRDV01000014">
    <property type="protein sequence ID" value="RED37915.1"/>
    <property type="molecule type" value="Genomic_DNA"/>
</dbReference>
<evidence type="ECO:0000313" key="3">
    <source>
        <dbReference type="Proteomes" id="UP000256980"/>
    </source>
</evidence>
<keyword evidence="3" id="KW-1185">Reference proteome</keyword>
<protein>
    <recommendedName>
        <fullName evidence="4">GldM-like protein</fullName>
    </recommendedName>
</protein>
<evidence type="ECO:0000256" key="1">
    <source>
        <dbReference type="SAM" id="SignalP"/>
    </source>
</evidence>
<feature type="chain" id="PRO_5017554828" description="GldM-like protein" evidence="1">
    <location>
        <begin position="20"/>
        <end position="261"/>
    </location>
</feature>
<dbReference type="Proteomes" id="UP000256980">
    <property type="component" value="Unassembled WGS sequence"/>
</dbReference>
<evidence type="ECO:0008006" key="4">
    <source>
        <dbReference type="Google" id="ProtNLM"/>
    </source>
</evidence>
<reference evidence="2 3" key="1">
    <citation type="submission" date="2018-07" db="EMBL/GenBank/DDBJ databases">
        <title>Genomic Encyclopedia of Type Strains, Phase III (KMG-III): the genomes of soil and plant-associated and newly described type strains.</title>
        <authorList>
            <person name="Whitman W."/>
        </authorList>
    </citation>
    <scope>NUCLEOTIDE SEQUENCE [LARGE SCALE GENOMIC DNA]</scope>
    <source>
        <strain evidence="2 3">CECT 7946</strain>
    </source>
</reference>
<proteinExistence type="predicted"/>
<comment type="caution">
    <text evidence="2">The sequence shown here is derived from an EMBL/GenBank/DDBJ whole genome shotgun (WGS) entry which is preliminary data.</text>
</comment>
<keyword evidence="1" id="KW-0732">Signal</keyword>
<dbReference type="RefSeq" id="WP_115818891.1">
    <property type="nucleotide sequence ID" value="NZ_QRDV01000014.1"/>
</dbReference>
<accession>A0A3D9GPL1</accession>
<name>A0A3D9GPL1_9FLAO</name>
<feature type="signal peptide" evidence="1">
    <location>
        <begin position="1"/>
        <end position="19"/>
    </location>
</feature>
<evidence type="ECO:0000313" key="2">
    <source>
        <dbReference type="EMBL" id="RED37915.1"/>
    </source>
</evidence>
<dbReference type="PROSITE" id="PS51257">
    <property type="entry name" value="PROKAR_LIPOPROTEIN"/>
    <property type="match status" value="1"/>
</dbReference>
<dbReference type="AlphaFoldDB" id="A0A3D9GPL1"/>